<keyword evidence="3" id="KW-1185">Reference proteome</keyword>
<evidence type="ECO:0000313" key="3">
    <source>
        <dbReference type="Proteomes" id="UP000826540"/>
    </source>
</evidence>
<reference evidence="2 3" key="1">
    <citation type="journal article" date="2022" name="J. Am. Chem. Soc.">
        <title>Biosynthesis of Guanitoxin Enables Global Environmental Detection in Freshwater Cyanobacteria.</title>
        <authorList>
            <person name="Lima S.T."/>
            <person name="Fallon T.R."/>
            <person name="Cordoza J.L."/>
            <person name="Chekan J.R."/>
            <person name="Delbaje E."/>
            <person name="Hopiavuori A.R."/>
            <person name="Alvarenga D.O."/>
            <person name="Wood S.M."/>
            <person name="Luhavaya H."/>
            <person name="Baumgartner J.T."/>
            <person name="Dorr F.A."/>
            <person name="Etchegaray A."/>
            <person name="Pinto E."/>
            <person name="McKinnie S.M.K."/>
            <person name="Fiore M.F."/>
            <person name="Moore B.S."/>
        </authorList>
    </citation>
    <scope>NUCLEOTIDE SEQUENCE [LARGE SCALE GENOMIC DNA]</scope>
    <source>
        <strain evidence="2 3">ITEP-024</strain>
    </source>
</reference>
<evidence type="ECO:0000313" key="2">
    <source>
        <dbReference type="EMBL" id="QYX31050.1"/>
    </source>
</evidence>
<dbReference type="InterPro" id="IPR004843">
    <property type="entry name" value="Calcineurin-like_PHP"/>
</dbReference>
<organism evidence="2 3">
    <name type="scientific">Sphaerospermopsis torques-reginae ITEP-024</name>
    <dbReference type="NCBI Taxonomy" id="984208"/>
    <lineage>
        <taxon>Bacteria</taxon>
        <taxon>Bacillati</taxon>
        <taxon>Cyanobacteriota</taxon>
        <taxon>Cyanophyceae</taxon>
        <taxon>Nostocales</taxon>
        <taxon>Aphanizomenonaceae</taxon>
        <taxon>Sphaerospermopsis</taxon>
        <taxon>Sphaerospermopsis torques-reginae</taxon>
    </lineage>
</organism>
<feature type="domain" description="Calcineurin-like phosphoesterase" evidence="1">
    <location>
        <begin position="29"/>
        <end position="191"/>
    </location>
</feature>
<dbReference type="Proteomes" id="UP000826540">
    <property type="component" value="Chromosome"/>
</dbReference>
<gene>
    <name evidence="2" type="ORF">K2F26_19680</name>
</gene>
<sequence>MHRLLSGPLTTEKLTVKIAGLPASLQGKKLVQMSDFHYDGLRLSDKMLARAIAITNQAKPDLILLTGDFITTSTATLDQLAKYLKKLQSRHGIYAVLGNHDLYYKNSQTEVTTKLTNIGIHVLWNQISYPLGKELAIVGLADFYSKEFNPTPVMNQLDPDTPCIVLSHNPDTAEILQKWRVDLQLSGHTHGGQIVIPGFGPVLMIQHKILRITPKKLQNFLPFLRKKHPVFNHWEWSQGFHKIGKNQLYVNRGLGTYLPGRLFCPPEVTIITLQSK</sequence>
<accession>A0ABX8WX94</accession>
<dbReference type="PANTHER" id="PTHR31302">
    <property type="entry name" value="TRANSMEMBRANE PROTEIN WITH METALLOPHOSPHOESTERASE DOMAIN-RELATED"/>
    <property type="match status" value="1"/>
</dbReference>
<dbReference type="CDD" id="cd07385">
    <property type="entry name" value="MPP_YkuE_C"/>
    <property type="match status" value="1"/>
</dbReference>
<dbReference type="Pfam" id="PF00149">
    <property type="entry name" value="Metallophos"/>
    <property type="match status" value="1"/>
</dbReference>
<dbReference type="Gene3D" id="3.60.21.10">
    <property type="match status" value="1"/>
</dbReference>
<dbReference type="EMBL" id="CP080598">
    <property type="protein sequence ID" value="QYX31050.1"/>
    <property type="molecule type" value="Genomic_DNA"/>
</dbReference>
<dbReference type="PANTHER" id="PTHR31302:SF0">
    <property type="entry name" value="TRANSMEMBRANE PROTEIN WITH METALLOPHOSPHOESTERASE DOMAIN"/>
    <property type="match status" value="1"/>
</dbReference>
<dbReference type="InterPro" id="IPR029052">
    <property type="entry name" value="Metallo-depent_PP-like"/>
</dbReference>
<name>A0ABX8WX94_9CYAN</name>
<proteinExistence type="predicted"/>
<evidence type="ECO:0000259" key="1">
    <source>
        <dbReference type="Pfam" id="PF00149"/>
    </source>
</evidence>
<protein>
    <submittedName>
        <fullName evidence="2">Metallophosphoesterase</fullName>
    </submittedName>
</protein>
<dbReference type="InterPro" id="IPR051158">
    <property type="entry name" value="Metallophosphoesterase_sf"/>
</dbReference>
<dbReference type="SUPFAM" id="SSF56300">
    <property type="entry name" value="Metallo-dependent phosphatases"/>
    <property type="match status" value="1"/>
</dbReference>
<dbReference type="RefSeq" id="WP_220609149.1">
    <property type="nucleotide sequence ID" value="NZ_CP080598.1"/>
</dbReference>